<reference evidence="1 2" key="1">
    <citation type="journal article" date="2024" name="J Genomics">
        <title>Draft genome sequencing and assembly of Favolaschia claudopus CIRM-BRFM 2984 isolated from oak limbs.</title>
        <authorList>
            <person name="Navarro D."/>
            <person name="Drula E."/>
            <person name="Chaduli D."/>
            <person name="Cazenave R."/>
            <person name="Ahrendt S."/>
            <person name="Wang J."/>
            <person name="Lipzen A."/>
            <person name="Daum C."/>
            <person name="Barry K."/>
            <person name="Grigoriev I.V."/>
            <person name="Favel A."/>
            <person name="Rosso M.N."/>
            <person name="Martin F."/>
        </authorList>
    </citation>
    <scope>NUCLEOTIDE SEQUENCE [LARGE SCALE GENOMIC DNA]</scope>
    <source>
        <strain evidence="1 2">CIRM-BRFM 2984</strain>
    </source>
</reference>
<dbReference type="AlphaFoldDB" id="A0AAW0AIP1"/>
<evidence type="ECO:0000313" key="1">
    <source>
        <dbReference type="EMBL" id="KAK7012984.1"/>
    </source>
</evidence>
<evidence type="ECO:0000313" key="2">
    <source>
        <dbReference type="Proteomes" id="UP001362999"/>
    </source>
</evidence>
<dbReference type="EMBL" id="JAWWNJ010000061">
    <property type="protein sequence ID" value="KAK7012984.1"/>
    <property type="molecule type" value="Genomic_DNA"/>
</dbReference>
<keyword evidence="2" id="KW-1185">Reference proteome</keyword>
<gene>
    <name evidence="1" type="ORF">R3P38DRAFT_2788962</name>
</gene>
<protein>
    <submittedName>
        <fullName evidence="1">Uncharacterized protein</fullName>
    </submittedName>
</protein>
<sequence>MPSSAPSELSHFIGSTAHTSLENNSTAVYHLSAHALPAKSPRRKPIIQGANPGEMLAVTRFSWGFRSEIFTLIAALILKRLASLLYAYPLKEMDDVLPLSRMVSAYTMILCCHFPLITAVQHKAKRHPIIRVSKSRMAVGKLKSLELKSCGASFSTANIQNAFERSSSNPLLDHSVEVSHSANIVSDNLPSFDPFTLQAEAGHPIMHWRLQHGPSPFLCHHIICLNTTQQIYPLALLQPSYQVSEDAR</sequence>
<dbReference type="Proteomes" id="UP001362999">
    <property type="component" value="Unassembled WGS sequence"/>
</dbReference>
<name>A0AAW0AIP1_9AGAR</name>
<accession>A0AAW0AIP1</accession>
<proteinExistence type="predicted"/>
<organism evidence="1 2">
    <name type="scientific">Favolaschia claudopus</name>
    <dbReference type="NCBI Taxonomy" id="2862362"/>
    <lineage>
        <taxon>Eukaryota</taxon>
        <taxon>Fungi</taxon>
        <taxon>Dikarya</taxon>
        <taxon>Basidiomycota</taxon>
        <taxon>Agaricomycotina</taxon>
        <taxon>Agaricomycetes</taxon>
        <taxon>Agaricomycetidae</taxon>
        <taxon>Agaricales</taxon>
        <taxon>Marasmiineae</taxon>
        <taxon>Mycenaceae</taxon>
        <taxon>Favolaschia</taxon>
    </lineage>
</organism>
<comment type="caution">
    <text evidence="1">The sequence shown here is derived from an EMBL/GenBank/DDBJ whole genome shotgun (WGS) entry which is preliminary data.</text>
</comment>